<dbReference type="Pfam" id="PF02464">
    <property type="entry name" value="CinA"/>
    <property type="match status" value="1"/>
</dbReference>
<dbReference type="EMBL" id="PXZH01000002">
    <property type="protein sequence ID" value="RST89242.1"/>
    <property type="molecule type" value="Genomic_DNA"/>
</dbReference>
<dbReference type="InterPro" id="IPR036425">
    <property type="entry name" value="MoaB/Mog-like_dom_sf"/>
</dbReference>
<dbReference type="InterPro" id="IPR036653">
    <property type="entry name" value="CinA-like_C"/>
</dbReference>
<feature type="coiled-coil region" evidence="2">
    <location>
        <begin position="222"/>
        <end position="249"/>
    </location>
</feature>
<protein>
    <recommendedName>
        <fullName evidence="1">Putative competence-damage inducible protein</fullName>
    </recommendedName>
</protein>
<sequence length="415" mass="45754">MKAEIIAVGTELLLGQTVNTNATFLSEELASLGFEVYYHSVVGDNEARLLNLLALADTRSELIVLCGGLGPTQDDITKEVLAKHLNQPLEANEMALKKIVHHLTRLGRPITENNRKQSQNIKGGIPIQNPNGLALGTLYTIKNRSYLVLPGPPVELEPMFLKEVTPLLKKILPQEWVLDSRVLRFYGIGEAQLVTEIEELITHQMNPTIAAYAKSNEVTLRVTAKANTHEKAKELLDQAEKDIQKIVGKYFYGYGDNHSLEAETVGLLKKYHQTVTSAESLTAGLFQETLAKVPGVSQCFPGGFVTYSKEAKAQLLDISLDQLNQVGVVSKECACLMAEQSRLKLGTDYSISFTGVAGPEELEGKSAGTVWIGVSSKKSGTTAYLYQFNRDREYIRHSALMAGLNLLRQQILMEH</sequence>
<dbReference type="Gene3D" id="3.90.950.20">
    <property type="entry name" value="CinA-like"/>
    <property type="match status" value="1"/>
</dbReference>
<gene>
    <name evidence="1" type="primary">cinA</name>
    <name evidence="4" type="ORF">C7P63_05555</name>
</gene>
<comment type="similarity">
    <text evidence="1">Belongs to the CinA family.</text>
</comment>
<evidence type="ECO:0000313" key="4">
    <source>
        <dbReference type="EMBL" id="RST89242.1"/>
    </source>
</evidence>
<evidence type="ECO:0000313" key="5">
    <source>
        <dbReference type="Proteomes" id="UP000277864"/>
    </source>
</evidence>
<dbReference type="PIRSF" id="PIRSF006728">
    <property type="entry name" value="CinA"/>
    <property type="match status" value="1"/>
</dbReference>
<dbReference type="InterPro" id="IPR008136">
    <property type="entry name" value="CinA_C"/>
</dbReference>
<dbReference type="PANTHER" id="PTHR13939:SF0">
    <property type="entry name" value="NMN AMIDOHYDROLASE-LIKE PROTEIN YFAY"/>
    <property type="match status" value="1"/>
</dbReference>
<dbReference type="NCBIfam" id="TIGR00200">
    <property type="entry name" value="cinA_nterm"/>
    <property type="match status" value="1"/>
</dbReference>
<dbReference type="OrthoDB" id="9801454at2"/>
<dbReference type="InterPro" id="IPR041424">
    <property type="entry name" value="CinA_KH"/>
</dbReference>
<dbReference type="InterPro" id="IPR008135">
    <property type="entry name" value="Competence-induced_CinA"/>
</dbReference>
<dbReference type="AlphaFoldDB" id="A0A429Z6B1"/>
<feature type="domain" description="MoaB/Mog" evidence="3">
    <location>
        <begin position="4"/>
        <end position="170"/>
    </location>
</feature>
<keyword evidence="5" id="KW-1185">Reference proteome</keyword>
<dbReference type="InterPro" id="IPR050101">
    <property type="entry name" value="CinA"/>
</dbReference>
<dbReference type="HAMAP" id="MF_00226_B">
    <property type="entry name" value="CinA_B"/>
    <property type="match status" value="1"/>
</dbReference>
<evidence type="ECO:0000256" key="2">
    <source>
        <dbReference type="SAM" id="Coils"/>
    </source>
</evidence>
<dbReference type="PANTHER" id="PTHR13939">
    <property type="entry name" value="NICOTINAMIDE-NUCLEOTIDE AMIDOHYDROLASE PNCC"/>
    <property type="match status" value="1"/>
</dbReference>
<name>A0A429Z6B1_9ENTE</name>
<dbReference type="Gene3D" id="3.40.980.10">
    <property type="entry name" value="MoaB/Mog-like domain"/>
    <property type="match status" value="1"/>
</dbReference>
<dbReference type="Pfam" id="PF00994">
    <property type="entry name" value="MoCF_biosynth"/>
    <property type="match status" value="1"/>
</dbReference>
<dbReference type="SUPFAM" id="SSF142433">
    <property type="entry name" value="CinA-like"/>
    <property type="match status" value="1"/>
</dbReference>
<dbReference type="Proteomes" id="UP000277864">
    <property type="component" value="Unassembled WGS sequence"/>
</dbReference>
<keyword evidence="2" id="KW-0175">Coiled coil</keyword>
<dbReference type="RefSeq" id="WP_125943433.1">
    <property type="nucleotide sequence ID" value="NZ_PXZH01000002.1"/>
</dbReference>
<dbReference type="SUPFAM" id="SSF53218">
    <property type="entry name" value="Molybdenum cofactor biosynthesis proteins"/>
    <property type="match status" value="1"/>
</dbReference>
<dbReference type="Pfam" id="PF18146">
    <property type="entry name" value="CinA_KH"/>
    <property type="match status" value="1"/>
</dbReference>
<reference evidence="4 5" key="1">
    <citation type="submission" date="2018-03" db="EMBL/GenBank/DDBJ databases">
        <authorList>
            <person name="Gulvik C.A."/>
        </authorList>
    </citation>
    <scope>NUCLEOTIDE SEQUENCE [LARGE SCALE GENOMIC DNA]</scope>
    <source>
        <strain evidence="4 5">JCM 31581</strain>
    </source>
</reference>
<accession>A0A429Z6B1</accession>
<comment type="caution">
    <text evidence="4">The sequence shown here is derived from an EMBL/GenBank/DDBJ whole genome shotgun (WGS) entry which is preliminary data.</text>
</comment>
<evidence type="ECO:0000259" key="3">
    <source>
        <dbReference type="SMART" id="SM00852"/>
    </source>
</evidence>
<dbReference type="NCBIfam" id="NF001813">
    <property type="entry name" value="PRK00549.1"/>
    <property type="match status" value="1"/>
</dbReference>
<dbReference type="CDD" id="cd00885">
    <property type="entry name" value="cinA"/>
    <property type="match status" value="1"/>
</dbReference>
<dbReference type="Gene3D" id="3.30.70.2860">
    <property type="match status" value="1"/>
</dbReference>
<organism evidence="4 5">
    <name type="scientific">Vagococcus humatus</name>
    <dbReference type="NCBI Taxonomy" id="1889241"/>
    <lineage>
        <taxon>Bacteria</taxon>
        <taxon>Bacillati</taxon>
        <taxon>Bacillota</taxon>
        <taxon>Bacilli</taxon>
        <taxon>Lactobacillales</taxon>
        <taxon>Enterococcaceae</taxon>
        <taxon>Vagococcus</taxon>
    </lineage>
</organism>
<evidence type="ECO:0000256" key="1">
    <source>
        <dbReference type="HAMAP-Rule" id="MF_00226"/>
    </source>
</evidence>
<dbReference type="SMART" id="SM00852">
    <property type="entry name" value="MoCF_biosynth"/>
    <property type="match status" value="1"/>
</dbReference>
<dbReference type="NCBIfam" id="TIGR00199">
    <property type="entry name" value="PncC_domain"/>
    <property type="match status" value="1"/>
</dbReference>
<dbReference type="InterPro" id="IPR001453">
    <property type="entry name" value="MoaB/Mog_dom"/>
</dbReference>
<proteinExistence type="inferred from homology"/>